<feature type="chain" id="PRO_5042034683" evidence="1">
    <location>
        <begin position="20"/>
        <end position="349"/>
    </location>
</feature>
<name>A0AAD7HUM4_9AGAR</name>
<comment type="caution">
    <text evidence="2">The sequence shown here is derived from an EMBL/GenBank/DDBJ whole genome shotgun (WGS) entry which is preliminary data.</text>
</comment>
<proteinExistence type="predicted"/>
<accession>A0AAD7HUM4</accession>
<evidence type="ECO:0000256" key="1">
    <source>
        <dbReference type="SAM" id="SignalP"/>
    </source>
</evidence>
<keyword evidence="1" id="KW-0732">Signal</keyword>
<sequence>MEQGMYTFSLHLCFVLALSLPPPFPPSLLLLYYPSLSSPHFVPFSLCFYHFAKPVANSPQSAFKIAAVGHCTLLYMPPLAPRLPLHRLAHCRFAPRIRRALPSCTSAPHIPRICHVDLCRARPPCMATTPAEGPQIRVNPLHVRLARSAHTVPTIHVPTLPWASARINISPRIICACHMAHIVRHVPSIHTTLRRRTHLQSMLLAPRTARALPVLPPCSFASHLLQPTLRRMRDHLRGLRELRSCALTVPAPSPTFLHARLYVRLVQPQPRPVVPTPTDGNEFRTRHIPTSPCAHPPTFHIRCIVKPPSASTLIREHRIAEVDVCEEDDLRWARLSAAMDATYDFSRLG</sequence>
<keyword evidence="3" id="KW-1185">Reference proteome</keyword>
<organism evidence="2 3">
    <name type="scientific">Mycena metata</name>
    <dbReference type="NCBI Taxonomy" id="1033252"/>
    <lineage>
        <taxon>Eukaryota</taxon>
        <taxon>Fungi</taxon>
        <taxon>Dikarya</taxon>
        <taxon>Basidiomycota</taxon>
        <taxon>Agaricomycotina</taxon>
        <taxon>Agaricomycetes</taxon>
        <taxon>Agaricomycetidae</taxon>
        <taxon>Agaricales</taxon>
        <taxon>Marasmiineae</taxon>
        <taxon>Mycenaceae</taxon>
        <taxon>Mycena</taxon>
    </lineage>
</organism>
<dbReference type="Proteomes" id="UP001215598">
    <property type="component" value="Unassembled WGS sequence"/>
</dbReference>
<feature type="signal peptide" evidence="1">
    <location>
        <begin position="1"/>
        <end position="19"/>
    </location>
</feature>
<dbReference type="EMBL" id="JARKIB010000171">
    <property type="protein sequence ID" value="KAJ7728628.1"/>
    <property type="molecule type" value="Genomic_DNA"/>
</dbReference>
<evidence type="ECO:0000313" key="3">
    <source>
        <dbReference type="Proteomes" id="UP001215598"/>
    </source>
</evidence>
<evidence type="ECO:0000313" key="2">
    <source>
        <dbReference type="EMBL" id="KAJ7728628.1"/>
    </source>
</evidence>
<dbReference type="AlphaFoldDB" id="A0AAD7HUM4"/>
<gene>
    <name evidence="2" type="ORF">B0H16DRAFT_1777425</name>
</gene>
<reference evidence="2" key="1">
    <citation type="submission" date="2023-03" db="EMBL/GenBank/DDBJ databases">
        <title>Massive genome expansion in bonnet fungi (Mycena s.s.) driven by repeated elements and novel gene families across ecological guilds.</title>
        <authorList>
            <consortium name="Lawrence Berkeley National Laboratory"/>
            <person name="Harder C.B."/>
            <person name="Miyauchi S."/>
            <person name="Viragh M."/>
            <person name="Kuo A."/>
            <person name="Thoen E."/>
            <person name="Andreopoulos B."/>
            <person name="Lu D."/>
            <person name="Skrede I."/>
            <person name="Drula E."/>
            <person name="Henrissat B."/>
            <person name="Morin E."/>
            <person name="Kohler A."/>
            <person name="Barry K."/>
            <person name="LaButti K."/>
            <person name="Morin E."/>
            <person name="Salamov A."/>
            <person name="Lipzen A."/>
            <person name="Mereny Z."/>
            <person name="Hegedus B."/>
            <person name="Baldrian P."/>
            <person name="Stursova M."/>
            <person name="Weitz H."/>
            <person name="Taylor A."/>
            <person name="Grigoriev I.V."/>
            <person name="Nagy L.G."/>
            <person name="Martin F."/>
            <person name="Kauserud H."/>
        </authorList>
    </citation>
    <scope>NUCLEOTIDE SEQUENCE</scope>
    <source>
        <strain evidence="2">CBHHK182m</strain>
    </source>
</reference>
<protein>
    <submittedName>
        <fullName evidence="2">Uncharacterized protein</fullName>
    </submittedName>
</protein>